<evidence type="ECO:0000313" key="6">
    <source>
        <dbReference type="Proteomes" id="UP001476282"/>
    </source>
</evidence>
<dbReference type="InterPro" id="IPR013325">
    <property type="entry name" value="RNA_pol_sigma_r2"/>
</dbReference>
<dbReference type="Pfam" id="PF04542">
    <property type="entry name" value="Sigma70_r2"/>
    <property type="match status" value="1"/>
</dbReference>
<dbReference type="Proteomes" id="UP001476282">
    <property type="component" value="Unassembled WGS sequence"/>
</dbReference>
<dbReference type="PANTHER" id="PTHR43133">
    <property type="entry name" value="RNA POLYMERASE ECF-TYPE SIGMA FACTO"/>
    <property type="match status" value="1"/>
</dbReference>
<dbReference type="NCBIfam" id="TIGR02937">
    <property type="entry name" value="sigma70-ECF"/>
    <property type="match status" value="1"/>
</dbReference>
<dbReference type="InterPro" id="IPR014284">
    <property type="entry name" value="RNA_pol_sigma-70_dom"/>
</dbReference>
<keyword evidence="1" id="KW-0805">Transcription regulation</keyword>
<dbReference type="EMBL" id="BAABRI010000011">
    <property type="protein sequence ID" value="GAA5482947.1"/>
    <property type="molecule type" value="Genomic_DNA"/>
</dbReference>
<accession>A0ABP9UQI3</accession>
<evidence type="ECO:0000256" key="2">
    <source>
        <dbReference type="ARBA" id="ARBA00023082"/>
    </source>
</evidence>
<dbReference type="PANTHER" id="PTHR43133:SF51">
    <property type="entry name" value="RNA POLYMERASE SIGMA FACTOR"/>
    <property type="match status" value="1"/>
</dbReference>
<protein>
    <recommendedName>
        <fullName evidence="4">RNA polymerase sigma-70 region 2 domain-containing protein</fullName>
    </recommendedName>
</protein>
<keyword evidence="6" id="KW-1185">Reference proteome</keyword>
<proteinExistence type="predicted"/>
<dbReference type="InterPro" id="IPR014331">
    <property type="entry name" value="RNA_pol_sigma70_ECF_RHOBA"/>
</dbReference>
<sequence length="188" mass="21847">MTFRTSAKSADPVSEQREGDFVCQLIGIQPELRAFIGHLLPIVDARADALQEVNLLLWKKRESFEPGTSFKNWAFTCARFVVMSRQKKARRDRRLVFSDELIERLAEEFEQADPSMEERLPALRRCLEKVPETERRLLLDRYSEHGAVTRHSERSGRSAAALRAMLFRLRIALRKCVERELQNHPLSP</sequence>
<keyword evidence="3" id="KW-0804">Transcription</keyword>
<gene>
    <name evidence="5" type="ORF">Hsar01_02173</name>
</gene>
<dbReference type="InterPro" id="IPR039425">
    <property type="entry name" value="RNA_pol_sigma-70-like"/>
</dbReference>
<feature type="domain" description="RNA polymerase sigma-70 region 2" evidence="4">
    <location>
        <begin position="29"/>
        <end position="91"/>
    </location>
</feature>
<evidence type="ECO:0000259" key="4">
    <source>
        <dbReference type="Pfam" id="PF04542"/>
    </source>
</evidence>
<dbReference type="InterPro" id="IPR007627">
    <property type="entry name" value="RNA_pol_sigma70_r2"/>
</dbReference>
<dbReference type="SUPFAM" id="SSF88946">
    <property type="entry name" value="Sigma2 domain of RNA polymerase sigma factors"/>
    <property type="match status" value="1"/>
</dbReference>
<name>A0ABP9UQI3_9BACT</name>
<reference evidence="5 6" key="1">
    <citation type="submission" date="2024-02" db="EMBL/GenBank/DDBJ databases">
        <title>Haloferula sargassicola NBRC 104335.</title>
        <authorList>
            <person name="Ichikawa N."/>
            <person name="Katano-Makiyama Y."/>
            <person name="Hidaka K."/>
        </authorList>
    </citation>
    <scope>NUCLEOTIDE SEQUENCE [LARGE SCALE GENOMIC DNA]</scope>
    <source>
        <strain evidence="5 6">NBRC 104335</strain>
    </source>
</reference>
<comment type="caution">
    <text evidence="5">The sequence shown here is derived from an EMBL/GenBank/DDBJ whole genome shotgun (WGS) entry which is preliminary data.</text>
</comment>
<dbReference type="Gene3D" id="1.10.1740.10">
    <property type="match status" value="1"/>
</dbReference>
<organism evidence="5 6">
    <name type="scientific">Haloferula sargassicola</name>
    <dbReference type="NCBI Taxonomy" id="490096"/>
    <lineage>
        <taxon>Bacteria</taxon>
        <taxon>Pseudomonadati</taxon>
        <taxon>Verrucomicrobiota</taxon>
        <taxon>Verrucomicrobiia</taxon>
        <taxon>Verrucomicrobiales</taxon>
        <taxon>Verrucomicrobiaceae</taxon>
        <taxon>Haloferula</taxon>
    </lineage>
</organism>
<keyword evidence="2" id="KW-0731">Sigma factor</keyword>
<dbReference type="NCBIfam" id="TIGR02989">
    <property type="entry name" value="Sig-70_gvs1"/>
    <property type="match status" value="1"/>
</dbReference>
<evidence type="ECO:0000256" key="1">
    <source>
        <dbReference type="ARBA" id="ARBA00023015"/>
    </source>
</evidence>
<evidence type="ECO:0000256" key="3">
    <source>
        <dbReference type="ARBA" id="ARBA00023163"/>
    </source>
</evidence>
<evidence type="ECO:0000313" key="5">
    <source>
        <dbReference type="EMBL" id="GAA5482947.1"/>
    </source>
</evidence>